<gene>
    <name evidence="6" type="primary">Mettl23</name>
    <name evidence="8" type="synonym">LOC112679349</name>
    <name evidence="6" type="ORF">g.92230</name>
</gene>
<reference evidence="6" key="1">
    <citation type="submission" date="2018-04" db="EMBL/GenBank/DDBJ databases">
        <title>Transcriptome assembly of Sipha flava.</title>
        <authorList>
            <person name="Scully E.D."/>
            <person name="Geib S.M."/>
            <person name="Palmer N.A."/>
            <person name="Koch K."/>
            <person name="Bradshaw J."/>
            <person name="Heng-Moss T."/>
            <person name="Sarath G."/>
        </authorList>
    </citation>
    <scope>NUCLEOTIDE SEQUENCE</scope>
</reference>
<dbReference type="PANTHER" id="PTHR14614">
    <property type="entry name" value="HEPATOCELLULAR CARCINOMA-ASSOCIATED ANTIGEN"/>
    <property type="match status" value="1"/>
</dbReference>
<dbReference type="GO" id="GO:0005737">
    <property type="term" value="C:cytoplasm"/>
    <property type="evidence" value="ECO:0007669"/>
    <property type="project" value="TreeGrafter"/>
</dbReference>
<dbReference type="SUPFAM" id="SSF53335">
    <property type="entry name" value="S-adenosyl-L-methionine-dependent methyltransferases"/>
    <property type="match status" value="1"/>
</dbReference>
<evidence type="ECO:0000256" key="5">
    <source>
        <dbReference type="SAM" id="MobiDB-lite"/>
    </source>
</evidence>
<evidence type="ECO:0000313" key="6">
    <source>
        <dbReference type="EMBL" id="MBY75520.1"/>
    </source>
</evidence>
<evidence type="ECO:0000256" key="3">
    <source>
        <dbReference type="ARBA" id="ARBA00022691"/>
    </source>
</evidence>
<organism evidence="6">
    <name type="scientific">Sipha flava</name>
    <name type="common">yellow sugarcane aphid</name>
    <dbReference type="NCBI Taxonomy" id="143950"/>
    <lineage>
        <taxon>Eukaryota</taxon>
        <taxon>Metazoa</taxon>
        <taxon>Ecdysozoa</taxon>
        <taxon>Arthropoda</taxon>
        <taxon>Hexapoda</taxon>
        <taxon>Insecta</taxon>
        <taxon>Pterygota</taxon>
        <taxon>Neoptera</taxon>
        <taxon>Paraneoptera</taxon>
        <taxon>Hemiptera</taxon>
        <taxon>Sternorrhyncha</taxon>
        <taxon>Aphidomorpha</taxon>
        <taxon>Aphidoidea</taxon>
        <taxon>Aphididae</taxon>
        <taxon>Sipha</taxon>
    </lineage>
</organism>
<accession>A0A2S2QDC9</accession>
<dbReference type="PANTHER" id="PTHR14614:SF164">
    <property type="entry name" value="HISTONE-ARGININE METHYLTRANSFERASE METTL23"/>
    <property type="match status" value="1"/>
</dbReference>
<evidence type="ECO:0000256" key="1">
    <source>
        <dbReference type="ARBA" id="ARBA00022603"/>
    </source>
</evidence>
<evidence type="ECO:0000256" key="2">
    <source>
        <dbReference type="ARBA" id="ARBA00022679"/>
    </source>
</evidence>
<feature type="region of interest" description="Disordered" evidence="5">
    <location>
        <begin position="1"/>
        <end position="26"/>
    </location>
</feature>
<dbReference type="GO" id="GO:0008168">
    <property type="term" value="F:methyltransferase activity"/>
    <property type="evidence" value="ECO:0007669"/>
    <property type="project" value="UniProtKB-KW"/>
</dbReference>
<proteinExistence type="inferred from homology"/>
<protein>
    <submittedName>
        <fullName evidence="6 8">Methyltransferase-like protein 23</fullName>
    </submittedName>
</protein>
<keyword evidence="3" id="KW-0949">S-adenosyl-L-methionine</keyword>
<dbReference type="Gene3D" id="3.40.50.150">
    <property type="entry name" value="Vaccinia Virus protein VP39"/>
    <property type="match status" value="1"/>
</dbReference>
<keyword evidence="2 6" id="KW-0808">Transferase</keyword>
<reference evidence="8" key="2">
    <citation type="submission" date="2025-04" db="UniProtKB">
        <authorList>
            <consortium name="RefSeq"/>
        </authorList>
    </citation>
    <scope>IDENTIFICATION</scope>
    <source>
        <tissue evidence="8">Whole body</tissue>
    </source>
</reference>
<keyword evidence="7" id="KW-1185">Reference proteome</keyword>
<dbReference type="GO" id="GO:0005634">
    <property type="term" value="C:nucleus"/>
    <property type="evidence" value="ECO:0007669"/>
    <property type="project" value="TreeGrafter"/>
</dbReference>
<name>A0A2S2QDC9_9HEMI</name>
<dbReference type="RefSeq" id="XP_025404912.1">
    <property type="nucleotide sequence ID" value="XM_025549127.1"/>
</dbReference>
<dbReference type="AlphaFoldDB" id="A0A2S2QDC9"/>
<feature type="compositionally biased region" description="Polar residues" evidence="5">
    <location>
        <begin position="1"/>
        <end position="16"/>
    </location>
</feature>
<sequence>MNSNLTPYCQPGPSTSKSDDQKPPTNVDEQIHFPPYHYEMVAAEPSTSSGQSLTFPLPLSVWSNTPNFPTYMSMAVNAEQPSYIYPTTSSLRLPSTEQIPPNCLDWTINPIKAPPPQFKTTSEPLFTLGYSSTISENWMEGDKGLQYSIKNFMFSTKRIRNSNEACSASQIHQYDSLLISIPQALEGDYHYYVWPASPVLAWIIWEHRLELPGKRILEVGSGTSLPGIVAAKCGAIVTLTDDPSIPGTIKHIQKCCYMNSLYPEQIRILGLQWGYFFRDLTEKVGSFDLIIGSDCFYEPNLYEDLIVTVSYLLDRNPLAKFMTTYHERNPEFRLEELAAKWKLNCIHKSLEDLGQDNELDIYELMKGNDIHLIEFTKKKMKKK</sequence>
<evidence type="ECO:0000313" key="7">
    <source>
        <dbReference type="Proteomes" id="UP000694846"/>
    </source>
</evidence>
<comment type="similarity">
    <text evidence="4">Belongs to the methyltransferase superfamily. METTL23 family.</text>
</comment>
<dbReference type="Pfam" id="PF10294">
    <property type="entry name" value="Methyltransf_16"/>
    <property type="match status" value="1"/>
</dbReference>
<dbReference type="EMBL" id="GGMS01006317">
    <property type="protein sequence ID" value="MBY75520.1"/>
    <property type="molecule type" value="Transcribed_RNA"/>
</dbReference>
<evidence type="ECO:0000256" key="4">
    <source>
        <dbReference type="ARBA" id="ARBA00043988"/>
    </source>
</evidence>
<dbReference type="Proteomes" id="UP000694846">
    <property type="component" value="Unplaced"/>
</dbReference>
<evidence type="ECO:0000313" key="8">
    <source>
        <dbReference type="RefSeq" id="XP_025404912.1"/>
    </source>
</evidence>
<dbReference type="InterPro" id="IPR029063">
    <property type="entry name" value="SAM-dependent_MTases_sf"/>
</dbReference>
<dbReference type="GO" id="GO:0032259">
    <property type="term" value="P:methylation"/>
    <property type="evidence" value="ECO:0007669"/>
    <property type="project" value="UniProtKB-KW"/>
</dbReference>
<dbReference type="InterPro" id="IPR019410">
    <property type="entry name" value="Methyltransf_16"/>
</dbReference>
<dbReference type="OrthoDB" id="407325at2759"/>
<keyword evidence="1 6" id="KW-0489">Methyltransferase</keyword>